<feature type="compositionally biased region" description="Low complexity" evidence="1">
    <location>
        <begin position="308"/>
        <end position="321"/>
    </location>
</feature>
<reference evidence="2" key="1">
    <citation type="journal article" date="2019" name="Environ. Microbiol.">
        <title>Fungal ecological strategies reflected in gene transcription - a case study of two litter decomposers.</title>
        <authorList>
            <person name="Barbi F."/>
            <person name="Kohler A."/>
            <person name="Barry K."/>
            <person name="Baskaran P."/>
            <person name="Daum C."/>
            <person name="Fauchery L."/>
            <person name="Ihrmark K."/>
            <person name="Kuo A."/>
            <person name="LaButti K."/>
            <person name="Lipzen A."/>
            <person name="Morin E."/>
            <person name="Grigoriev I.V."/>
            <person name="Henrissat B."/>
            <person name="Lindahl B."/>
            <person name="Martin F."/>
        </authorList>
    </citation>
    <scope>NUCLEOTIDE SEQUENCE</scope>
    <source>
        <strain evidence="2">JB14</strain>
    </source>
</reference>
<feature type="region of interest" description="Disordered" evidence="1">
    <location>
        <begin position="103"/>
        <end position="182"/>
    </location>
</feature>
<name>A0A6A4IG18_9AGAR</name>
<feature type="compositionally biased region" description="Low complexity" evidence="1">
    <location>
        <begin position="558"/>
        <end position="573"/>
    </location>
</feature>
<feature type="compositionally biased region" description="Polar residues" evidence="1">
    <location>
        <begin position="465"/>
        <end position="475"/>
    </location>
</feature>
<dbReference type="AlphaFoldDB" id="A0A6A4IG18"/>
<accession>A0A6A4IG18</accession>
<feature type="compositionally biased region" description="Low complexity" evidence="1">
    <location>
        <begin position="509"/>
        <end position="521"/>
    </location>
</feature>
<dbReference type="Proteomes" id="UP000799118">
    <property type="component" value="Unassembled WGS sequence"/>
</dbReference>
<evidence type="ECO:0000256" key="1">
    <source>
        <dbReference type="SAM" id="MobiDB-lite"/>
    </source>
</evidence>
<feature type="compositionally biased region" description="Low complexity" evidence="1">
    <location>
        <begin position="542"/>
        <end position="551"/>
    </location>
</feature>
<sequence>MENDTPPAFVPSPMRRHSTAPGSIRRPLRSSPLAGPAMSSEGLVVLDEGHQQGKPKPSRISSTPDLPSVSSDLTMNSTDPIPPLPSAHYLGTVTRSKFNERKSLPSGFLSSTSFTPFKSPSAPSLPIPVTPPPSPTKASPRPPSRESTKSLPASTHTTVPPNFPRALHRNSSPVVNTGNWLTTNTHGETPRFSRFSMASNVVMPVSAKEHRRKSLASVKSSPNLRDRAYSPSESIMWTRSGSSGRSSEEADAACIFVAERVHLGGKNKSISSALASKVHKRTSALGKFMTMSSDASGIQSTYSDSMHSLHSGSDTSLSSVGDDLDSFPSPPPRAFGSAQSRGSSISDCGIIDEEAEDDAPENTPEVVPVESASDHKRSLSSTSSKSGKFTVKSVGSLKSRAKSTLSGSKPFVDSRVISDADSVLGSTATSPVIAPRKHTKGFSFLSFTSSDDSHTPPIPPLQDGILSSSHNSFESSPDDRQNEVKQLLYDALPHPAPVRNDVTPTIHRSFLSSRRSSNSRSTSEKVLTLLRSPPPALNTRVSYTAPPTSALPSPPSPSSSSSHYSPTTPVSPVALATMLTPPSPTRARSRSDKAERMLALDMDTGIGFCDRPYNSPSENLDLPTSTFRGPLPFSPQPSKKSKAASFLGIDGDTASTRSFSRATGSSKAMSLLGVGEPGLAPLGGPLRRPRPSKSASLLGFGDVDKSLGTSLLSVGEPGVIMRNNSESHLDATLGFRGSTVRGTQKTGGTMRKLWKNLTGVGKNAERNKAWS</sequence>
<proteinExistence type="predicted"/>
<feature type="region of interest" description="Disordered" evidence="1">
    <location>
        <begin position="1"/>
        <end position="89"/>
    </location>
</feature>
<feature type="compositionally biased region" description="Polar residues" evidence="1">
    <location>
        <begin position="149"/>
        <end position="160"/>
    </location>
</feature>
<evidence type="ECO:0000313" key="2">
    <source>
        <dbReference type="EMBL" id="KAE9408683.1"/>
    </source>
</evidence>
<feature type="region of interest" description="Disordered" evidence="1">
    <location>
        <begin position="509"/>
        <end position="593"/>
    </location>
</feature>
<feature type="region of interest" description="Disordered" evidence="1">
    <location>
        <begin position="302"/>
        <end position="387"/>
    </location>
</feature>
<feature type="region of interest" description="Disordered" evidence="1">
    <location>
        <begin position="448"/>
        <end position="482"/>
    </location>
</feature>
<feature type="compositionally biased region" description="Polar residues" evidence="1">
    <location>
        <begin position="59"/>
        <end position="79"/>
    </location>
</feature>
<feature type="compositionally biased region" description="Polar residues" evidence="1">
    <location>
        <begin position="169"/>
        <end position="182"/>
    </location>
</feature>
<feature type="compositionally biased region" description="Acidic residues" evidence="1">
    <location>
        <begin position="350"/>
        <end position="360"/>
    </location>
</feature>
<evidence type="ECO:0000313" key="3">
    <source>
        <dbReference type="Proteomes" id="UP000799118"/>
    </source>
</evidence>
<organism evidence="2 3">
    <name type="scientific">Gymnopus androsaceus JB14</name>
    <dbReference type="NCBI Taxonomy" id="1447944"/>
    <lineage>
        <taxon>Eukaryota</taxon>
        <taxon>Fungi</taxon>
        <taxon>Dikarya</taxon>
        <taxon>Basidiomycota</taxon>
        <taxon>Agaricomycotina</taxon>
        <taxon>Agaricomycetes</taxon>
        <taxon>Agaricomycetidae</taxon>
        <taxon>Agaricales</taxon>
        <taxon>Marasmiineae</taxon>
        <taxon>Omphalotaceae</taxon>
        <taxon>Gymnopus</taxon>
    </lineage>
</organism>
<dbReference type="EMBL" id="ML769390">
    <property type="protein sequence ID" value="KAE9408683.1"/>
    <property type="molecule type" value="Genomic_DNA"/>
</dbReference>
<keyword evidence="3" id="KW-1185">Reference proteome</keyword>
<feature type="compositionally biased region" description="Polar residues" evidence="1">
    <location>
        <begin position="337"/>
        <end position="346"/>
    </location>
</feature>
<protein>
    <submittedName>
        <fullName evidence="2">Uncharacterized protein</fullName>
    </submittedName>
</protein>
<feature type="compositionally biased region" description="Low complexity" evidence="1">
    <location>
        <begin position="110"/>
        <end position="122"/>
    </location>
</feature>
<dbReference type="OrthoDB" id="3070411at2759"/>
<feature type="compositionally biased region" description="Pro residues" evidence="1">
    <location>
        <begin position="123"/>
        <end position="135"/>
    </location>
</feature>
<gene>
    <name evidence="2" type="ORF">BT96DRAFT_913818</name>
</gene>